<evidence type="ECO:0000313" key="12">
    <source>
        <dbReference type="Proteomes" id="UP000014204"/>
    </source>
</evidence>
<feature type="binding site" evidence="8">
    <location>
        <position position="95"/>
    </location>
    <ligand>
        <name>NADP(+)</name>
        <dbReference type="ChEBI" id="CHEBI:58349"/>
    </ligand>
</feature>
<dbReference type="PRINTS" id="PR00080">
    <property type="entry name" value="SDRFAMILY"/>
</dbReference>
<evidence type="ECO:0000256" key="9">
    <source>
        <dbReference type="RuleBase" id="RU366074"/>
    </source>
</evidence>
<evidence type="ECO:0000256" key="1">
    <source>
        <dbReference type="ARBA" id="ARBA00005194"/>
    </source>
</evidence>
<dbReference type="STRING" id="1235794.C811_02428"/>
<feature type="binding site" evidence="8">
    <location>
        <begin position="14"/>
        <end position="17"/>
    </location>
    <ligand>
        <name>NADP(+)</name>
        <dbReference type="ChEBI" id="CHEBI:58349"/>
    </ligand>
</feature>
<comment type="subunit">
    <text evidence="9">Homotetramer.</text>
</comment>
<evidence type="ECO:0000256" key="4">
    <source>
        <dbReference type="ARBA" id="ARBA00022857"/>
    </source>
</evidence>
<dbReference type="InterPro" id="IPR002347">
    <property type="entry name" value="SDR_fam"/>
</dbReference>
<keyword evidence="9" id="KW-0275">Fatty acid biosynthesis</keyword>
<keyword evidence="9" id="KW-0443">Lipid metabolism</keyword>
<dbReference type="Pfam" id="PF13561">
    <property type="entry name" value="adh_short_C2"/>
    <property type="match status" value="1"/>
</dbReference>
<dbReference type="Proteomes" id="UP000014204">
    <property type="component" value="Unassembled WGS sequence"/>
</dbReference>
<organism evidence="11 12">
    <name type="scientific">Adlercreutzia caecimuris B7</name>
    <dbReference type="NCBI Taxonomy" id="1235794"/>
    <lineage>
        <taxon>Bacteria</taxon>
        <taxon>Bacillati</taxon>
        <taxon>Actinomycetota</taxon>
        <taxon>Coriobacteriia</taxon>
        <taxon>Eggerthellales</taxon>
        <taxon>Eggerthellaceae</taxon>
        <taxon>Adlercreutzia</taxon>
    </lineage>
</organism>
<sequence length="252" mass="26027">MTETQERRAAVVTGSTRGIGREIARELAAAGMNVVVNSSSEKSLPAAEALAAEIAGQFGVEAVAVAANVADEAEANALIAAAADAFGRVDVLVNNAGITRDGLAARMGDEDFDAVIDINLKGTFHCCRAAAKVMMKQRWGRIINMSSVVGVYGNAGQVNYAASKAGVIGMTKTLAKELARRNITANAVAPGFIATDMTDALSEAQREAIVGRIGSGRLGEPADIAHLVRFLASDEASYITGQVICVDGGMSL</sequence>
<feature type="binding site" evidence="8">
    <location>
        <begin position="68"/>
        <end position="69"/>
    </location>
    <ligand>
        <name>NADP(+)</name>
        <dbReference type="ChEBI" id="CHEBI:58349"/>
    </ligand>
</feature>
<dbReference type="GeneID" id="82191759"/>
<name>R9KUJ8_9ACTN</name>
<dbReference type="UniPathway" id="UPA00094"/>
<comment type="caution">
    <text evidence="11">The sequence shown here is derived from an EMBL/GenBank/DDBJ whole genome shotgun (WGS) entry which is preliminary data.</text>
</comment>
<comment type="function">
    <text evidence="9">Catalyzes the NADPH-dependent reduction of beta-ketoacyl-ACP substrates to beta-hydroxyacyl-ACP products, the first reductive step in the elongation cycle of fatty acid biosynthesis.</text>
</comment>
<dbReference type="InterPro" id="IPR050259">
    <property type="entry name" value="SDR"/>
</dbReference>
<evidence type="ECO:0000256" key="7">
    <source>
        <dbReference type="PIRSR" id="PIRSR611284-1"/>
    </source>
</evidence>
<keyword evidence="9" id="KW-0444">Lipid biosynthesis</keyword>
<dbReference type="PANTHER" id="PTHR42879:SF2">
    <property type="entry name" value="3-OXOACYL-[ACYL-CARRIER-PROTEIN] REDUCTASE FABG"/>
    <property type="match status" value="1"/>
</dbReference>
<dbReference type="eggNOG" id="COG1028">
    <property type="taxonomic scope" value="Bacteria"/>
</dbReference>
<dbReference type="OrthoDB" id="9808187at2"/>
<dbReference type="AlphaFoldDB" id="R9KUJ8"/>
<dbReference type="GO" id="GO:0006633">
    <property type="term" value="P:fatty acid biosynthetic process"/>
    <property type="evidence" value="ECO:0007669"/>
    <property type="project" value="UniProtKB-UniPathway"/>
</dbReference>
<reference evidence="11 12" key="1">
    <citation type="submission" date="2013-04" db="EMBL/GenBank/DDBJ databases">
        <title>The Genome Sequence of Enterorhabdus caecimuris B7.</title>
        <authorList>
            <consortium name="The Broad Institute Genomics Platform"/>
            <consortium name="The Broad Institute Genome Sequencing Center for Infectious Disease"/>
            <person name="Earl A."/>
            <person name="Xavier R."/>
            <person name="Elson C."/>
            <person name="Duck W."/>
            <person name="Walker B."/>
            <person name="Young S."/>
            <person name="Zeng Q."/>
            <person name="Gargeya S."/>
            <person name="Fitzgerald M."/>
            <person name="Haas B."/>
            <person name="Abouelleil A."/>
            <person name="Allen A.W."/>
            <person name="Alvarado L."/>
            <person name="Arachchi H.M."/>
            <person name="Berlin A.M."/>
            <person name="Chapman S.B."/>
            <person name="Gainer-Dewar J."/>
            <person name="Goldberg J."/>
            <person name="Griggs A."/>
            <person name="Gujja S."/>
            <person name="Hansen M."/>
            <person name="Howarth C."/>
            <person name="Imamovic A."/>
            <person name="Ireland A."/>
            <person name="Larimer J."/>
            <person name="McCowan C."/>
            <person name="Murphy C."/>
            <person name="Pearson M."/>
            <person name="Poon T.W."/>
            <person name="Priest M."/>
            <person name="Roberts A."/>
            <person name="Saif S."/>
            <person name="Shea T."/>
            <person name="Sisk P."/>
            <person name="Sykes S."/>
            <person name="Wortman J."/>
            <person name="Nusbaum C."/>
            <person name="Birren B."/>
        </authorList>
    </citation>
    <scope>NUCLEOTIDE SEQUENCE [LARGE SCALE GENOMIC DNA]</scope>
    <source>
        <strain evidence="11 12">B7</strain>
    </source>
</reference>
<dbReference type="HOGENOM" id="CLU_010194_1_3_11"/>
<evidence type="ECO:0000256" key="8">
    <source>
        <dbReference type="PIRSR" id="PIRSR611284-2"/>
    </source>
</evidence>
<keyword evidence="5 9" id="KW-0560">Oxidoreductase</keyword>
<keyword evidence="9" id="KW-0276">Fatty acid metabolism</keyword>
<protein>
    <recommendedName>
        <fullName evidence="3 9">3-oxoacyl-[acyl-carrier-protein] reductase</fullName>
        <ecNumber evidence="3 9">1.1.1.100</ecNumber>
    </recommendedName>
</protein>
<proteinExistence type="inferred from homology"/>
<evidence type="ECO:0000256" key="2">
    <source>
        <dbReference type="ARBA" id="ARBA00006484"/>
    </source>
</evidence>
<evidence type="ECO:0000256" key="6">
    <source>
        <dbReference type="ARBA" id="ARBA00048508"/>
    </source>
</evidence>
<comment type="catalytic activity">
    <reaction evidence="6 9">
        <text>a (3R)-hydroxyacyl-[ACP] + NADP(+) = a 3-oxoacyl-[ACP] + NADPH + H(+)</text>
        <dbReference type="Rhea" id="RHEA:17397"/>
        <dbReference type="Rhea" id="RHEA-COMP:9916"/>
        <dbReference type="Rhea" id="RHEA-COMP:9945"/>
        <dbReference type="ChEBI" id="CHEBI:15378"/>
        <dbReference type="ChEBI" id="CHEBI:57783"/>
        <dbReference type="ChEBI" id="CHEBI:58349"/>
        <dbReference type="ChEBI" id="CHEBI:78776"/>
        <dbReference type="ChEBI" id="CHEBI:78827"/>
        <dbReference type="EC" id="1.1.1.100"/>
    </reaction>
</comment>
<dbReference type="EC" id="1.1.1.100" evidence="3 9"/>
<feature type="active site" description="Proton acceptor" evidence="7">
    <location>
        <position position="160"/>
    </location>
</feature>
<evidence type="ECO:0000256" key="5">
    <source>
        <dbReference type="ARBA" id="ARBA00023002"/>
    </source>
</evidence>
<dbReference type="NCBIfam" id="NF005559">
    <property type="entry name" value="PRK07231.1"/>
    <property type="match status" value="1"/>
</dbReference>
<keyword evidence="12" id="KW-1185">Reference proteome</keyword>
<dbReference type="PATRIC" id="fig|1235794.3.peg.2401"/>
<dbReference type="RefSeq" id="WP_016310599.1">
    <property type="nucleotide sequence ID" value="NZ_KE159646.1"/>
</dbReference>
<comment type="similarity">
    <text evidence="2 9">Belongs to the short-chain dehydrogenases/reductases (SDR) family.</text>
</comment>
<feature type="binding site" evidence="8">
    <location>
        <begin position="160"/>
        <end position="164"/>
    </location>
    <ligand>
        <name>NADP(+)</name>
        <dbReference type="ChEBI" id="CHEBI:58349"/>
    </ligand>
</feature>
<dbReference type="CDD" id="cd05333">
    <property type="entry name" value="BKR_SDR_c"/>
    <property type="match status" value="1"/>
</dbReference>
<dbReference type="InterPro" id="IPR036291">
    <property type="entry name" value="NAD(P)-bd_dom_sf"/>
</dbReference>
<dbReference type="InterPro" id="IPR011284">
    <property type="entry name" value="3oxo_ACP_reduc"/>
</dbReference>
<dbReference type="InterPro" id="IPR057326">
    <property type="entry name" value="KR_dom"/>
</dbReference>
<feature type="domain" description="Ketoreductase" evidence="10">
    <location>
        <begin position="8"/>
        <end position="196"/>
    </location>
</feature>
<dbReference type="InterPro" id="IPR020904">
    <property type="entry name" value="Sc_DH/Rdtase_CS"/>
</dbReference>
<dbReference type="PROSITE" id="PS00061">
    <property type="entry name" value="ADH_SHORT"/>
    <property type="match status" value="1"/>
</dbReference>
<accession>R9KUJ8</accession>
<dbReference type="GO" id="GO:0004316">
    <property type="term" value="F:3-oxoacyl-[acyl-carrier-protein] reductase (NADPH) activity"/>
    <property type="evidence" value="ECO:0007669"/>
    <property type="project" value="UniProtKB-UniRule"/>
</dbReference>
<dbReference type="SUPFAM" id="SSF51735">
    <property type="entry name" value="NAD(P)-binding Rossmann-fold domains"/>
    <property type="match status" value="1"/>
</dbReference>
<evidence type="ECO:0000259" key="10">
    <source>
        <dbReference type="SMART" id="SM00822"/>
    </source>
</evidence>
<dbReference type="NCBIfam" id="TIGR01830">
    <property type="entry name" value="3oxo_ACP_reduc"/>
    <property type="match status" value="1"/>
</dbReference>
<comment type="pathway">
    <text evidence="1 9">Lipid metabolism; fatty acid biosynthesis.</text>
</comment>
<dbReference type="PRINTS" id="PR00081">
    <property type="entry name" value="GDHRDH"/>
</dbReference>
<dbReference type="Gene3D" id="3.40.50.720">
    <property type="entry name" value="NAD(P)-binding Rossmann-like Domain"/>
    <property type="match status" value="1"/>
</dbReference>
<gene>
    <name evidence="11" type="ORF">C811_02428</name>
</gene>
<evidence type="ECO:0000256" key="3">
    <source>
        <dbReference type="ARBA" id="ARBA00012948"/>
    </source>
</evidence>
<dbReference type="SMART" id="SM00822">
    <property type="entry name" value="PKS_KR"/>
    <property type="match status" value="1"/>
</dbReference>
<feature type="binding site" evidence="8">
    <location>
        <position position="193"/>
    </location>
    <ligand>
        <name>NADP(+)</name>
        <dbReference type="ChEBI" id="CHEBI:58349"/>
    </ligand>
</feature>
<dbReference type="PANTHER" id="PTHR42879">
    <property type="entry name" value="3-OXOACYL-(ACYL-CARRIER-PROTEIN) REDUCTASE"/>
    <property type="match status" value="1"/>
</dbReference>
<dbReference type="NCBIfam" id="NF009466">
    <property type="entry name" value="PRK12826.1-2"/>
    <property type="match status" value="1"/>
</dbReference>
<dbReference type="FunFam" id="3.40.50.720:FF:000115">
    <property type="entry name" value="3-oxoacyl-[acyl-carrier-protein] reductase FabG"/>
    <property type="match status" value="1"/>
</dbReference>
<evidence type="ECO:0000313" key="11">
    <source>
        <dbReference type="EMBL" id="EOS49963.1"/>
    </source>
</evidence>
<keyword evidence="4 8" id="KW-0521">NADP</keyword>
<dbReference type="EMBL" id="ASSY01000010">
    <property type="protein sequence ID" value="EOS49963.1"/>
    <property type="molecule type" value="Genomic_DNA"/>
</dbReference>
<dbReference type="GO" id="GO:0051287">
    <property type="term" value="F:NAD binding"/>
    <property type="evidence" value="ECO:0007669"/>
    <property type="project" value="UniProtKB-UniRule"/>
</dbReference>